<evidence type="ECO:0000313" key="2">
    <source>
        <dbReference type="Proteomes" id="UP000304953"/>
    </source>
</evidence>
<name>A0AC61RYM7_9FIRM</name>
<reference evidence="1" key="1">
    <citation type="submission" date="2019-04" db="EMBL/GenBank/DDBJ databases">
        <title>Microbes associate with the intestines of laboratory mice.</title>
        <authorList>
            <person name="Navarre W."/>
            <person name="Wong E."/>
            <person name="Huang K."/>
            <person name="Tropini C."/>
            <person name="Ng K."/>
            <person name="Yu B."/>
        </authorList>
    </citation>
    <scope>NUCLEOTIDE SEQUENCE</scope>
    <source>
        <strain evidence="1">NM01_1-7b</strain>
    </source>
</reference>
<comment type="caution">
    <text evidence="1">The sequence shown here is derived from an EMBL/GenBank/DDBJ whole genome shotgun (WGS) entry which is preliminary data.</text>
</comment>
<gene>
    <name evidence="1" type="ORF">E5329_06335</name>
</gene>
<organism evidence="1 2">
    <name type="scientific">Petralouisia muris</name>
    <dbReference type="NCBI Taxonomy" id="3032872"/>
    <lineage>
        <taxon>Bacteria</taxon>
        <taxon>Bacillati</taxon>
        <taxon>Bacillota</taxon>
        <taxon>Clostridia</taxon>
        <taxon>Lachnospirales</taxon>
        <taxon>Lachnospiraceae</taxon>
        <taxon>Petralouisia</taxon>
    </lineage>
</organism>
<dbReference type="Proteomes" id="UP000304953">
    <property type="component" value="Unassembled WGS sequence"/>
</dbReference>
<accession>A0AC61RYM7</accession>
<keyword evidence="1" id="KW-0067">ATP-binding</keyword>
<dbReference type="EMBL" id="SRYA01000010">
    <property type="protein sequence ID" value="TGY97073.1"/>
    <property type="molecule type" value="Genomic_DNA"/>
</dbReference>
<evidence type="ECO:0000313" key="1">
    <source>
        <dbReference type="EMBL" id="TGY97073.1"/>
    </source>
</evidence>
<protein>
    <submittedName>
        <fullName evidence="1">ABC transporter ATP-binding protein</fullName>
    </submittedName>
</protein>
<proteinExistence type="predicted"/>
<keyword evidence="2" id="KW-1185">Reference proteome</keyword>
<sequence length="306" mass="34277">MNREYVIETKSVTKSYGSLLALDGVSIHVARGSIYGLIGDNGAGKSTLLKLLAGHIFAASGEILLFGKTGEKELERCRRQTGTIIEQPGFFPGMTAEQMLEYYRIQKGVPGKEKIEEILKLTGIWEKRKSKCKTLSLGQKQRLGLAIALISEPQILILDEPINGLDPSGIIELRNLFHRLNQEKNITILLSSHILTELQQTADTFGFLHKGRILEEISSEKLMEQCNDYLNITVTDPQSYTVLLEKHAPKDSCLVLPDQSIEITNPMRKPEFYSQLAAEHGILIKSLEQRHASLEEYFINLKGVSK</sequence>
<keyword evidence="1" id="KW-0547">Nucleotide-binding</keyword>